<feature type="compositionally biased region" description="Basic residues" evidence="1">
    <location>
        <begin position="49"/>
        <end position="59"/>
    </location>
</feature>
<feature type="region of interest" description="Disordered" evidence="1">
    <location>
        <begin position="21"/>
        <end position="103"/>
    </location>
</feature>
<keyword evidence="2" id="KW-0732">Signal</keyword>
<gene>
    <name evidence="3" type="ORF">IOD40_15620</name>
</gene>
<evidence type="ECO:0000256" key="1">
    <source>
        <dbReference type="SAM" id="MobiDB-lite"/>
    </source>
</evidence>
<feature type="compositionally biased region" description="Basic residues" evidence="1">
    <location>
        <begin position="90"/>
        <end position="103"/>
    </location>
</feature>
<organism evidence="3 4">
    <name type="scientific">Aquamicrobium zhengzhouense</name>
    <dbReference type="NCBI Taxonomy" id="2781738"/>
    <lineage>
        <taxon>Bacteria</taxon>
        <taxon>Pseudomonadati</taxon>
        <taxon>Pseudomonadota</taxon>
        <taxon>Alphaproteobacteria</taxon>
        <taxon>Hyphomicrobiales</taxon>
        <taxon>Phyllobacteriaceae</taxon>
        <taxon>Aquamicrobium</taxon>
    </lineage>
</organism>
<name>A0ABS0SFM5_9HYPH</name>
<dbReference type="EMBL" id="JADGMQ010000013">
    <property type="protein sequence ID" value="MBI1622087.1"/>
    <property type="molecule type" value="Genomic_DNA"/>
</dbReference>
<feature type="signal peptide" evidence="2">
    <location>
        <begin position="1"/>
        <end position="22"/>
    </location>
</feature>
<proteinExistence type="predicted"/>
<dbReference type="Pfam" id="PF11776">
    <property type="entry name" value="RcnB"/>
    <property type="match status" value="1"/>
</dbReference>
<feature type="compositionally biased region" description="Basic residues" evidence="1">
    <location>
        <begin position="67"/>
        <end position="80"/>
    </location>
</feature>
<evidence type="ECO:0000256" key="2">
    <source>
        <dbReference type="SAM" id="SignalP"/>
    </source>
</evidence>
<accession>A0ABS0SFM5</accession>
<dbReference type="Proteomes" id="UP000601789">
    <property type="component" value="Unassembled WGS sequence"/>
</dbReference>
<dbReference type="Gene3D" id="3.10.450.160">
    <property type="entry name" value="inner membrane protein cigr"/>
    <property type="match status" value="1"/>
</dbReference>
<dbReference type="InterPro" id="IPR024572">
    <property type="entry name" value="RcnB"/>
</dbReference>
<protein>
    <submittedName>
        <fullName evidence="3">RcnB family protein</fullName>
    </submittedName>
</protein>
<evidence type="ECO:0000313" key="3">
    <source>
        <dbReference type="EMBL" id="MBI1622087.1"/>
    </source>
</evidence>
<reference evidence="3 4" key="1">
    <citation type="submission" date="2020-10" db="EMBL/GenBank/DDBJ databases">
        <title>Aquamicrobium zhengzhouensis sp. nov., a exopolysaccharide producing bacterium isolated from farmland soil.</title>
        <authorList>
            <person name="Wang X."/>
        </authorList>
    </citation>
    <scope>NUCLEOTIDE SEQUENCE [LARGE SCALE GENOMIC DNA]</scope>
    <source>
        <strain evidence="4">cd-1</strain>
    </source>
</reference>
<comment type="caution">
    <text evidence="3">The sequence shown here is derived from an EMBL/GenBank/DDBJ whole genome shotgun (WGS) entry which is preliminary data.</text>
</comment>
<dbReference type="RefSeq" id="WP_198477626.1">
    <property type="nucleotide sequence ID" value="NZ_JADGMQ010000013.1"/>
</dbReference>
<evidence type="ECO:0000313" key="4">
    <source>
        <dbReference type="Proteomes" id="UP000601789"/>
    </source>
</evidence>
<sequence>MFKRTILAAIAFSILAAPMAQAQSRHEPQRPAPHHKYQPYKPHGPAKPQAHRPAPKPHLSRPAPRPQAHRPAPKRHHWARGQRVPEWQRKQHVRDYHRHGLKRPARGQQWVKIDNDYLLISAATGLILGLAAGR</sequence>
<feature type="chain" id="PRO_5045480180" evidence="2">
    <location>
        <begin position="23"/>
        <end position="134"/>
    </location>
</feature>
<keyword evidence="4" id="KW-1185">Reference proteome</keyword>